<evidence type="ECO:0000256" key="3">
    <source>
        <dbReference type="ARBA" id="ARBA00022729"/>
    </source>
</evidence>
<dbReference type="GO" id="GO:0055085">
    <property type="term" value="P:transmembrane transport"/>
    <property type="evidence" value="ECO:0007669"/>
    <property type="project" value="InterPro"/>
</dbReference>
<dbReference type="OrthoDB" id="5670809at2"/>
<dbReference type="InterPro" id="IPR018389">
    <property type="entry name" value="DctP_fam"/>
</dbReference>
<evidence type="ECO:0000313" key="6">
    <source>
        <dbReference type="Proteomes" id="UP000238196"/>
    </source>
</evidence>
<dbReference type="EMBL" id="PRLP01000051">
    <property type="protein sequence ID" value="PPC76471.1"/>
    <property type="molecule type" value="Genomic_DNA"/>
</dbReference>
<dbReference type="CDD" id="cd13677">
    <property type="entry name" value="PBP2_TRAP_SBP_like_6"/>
    <property type="match status" value="1"/>
</dbReference>
<keyword evidence="3 4" id="KW-0732">Signal</keyword>
<feature type="chain" id="PRO_5015567248" evidence="4">
    <location>
        <begin position="27"/>
        <end position="350"/>
    </location>
</feature>
<feature type="signal peptide" evidence="4">
    <location>
        <begin position="1"/>
        <end position="26"/>
    </location>
</feature>
<dbReference type="AlphaFoldDB" id="A0A2S5KNT4"/>
<evidence type="ECO:0000256" key="4">
    <source>
        <dbReference type="SAM" id="SignalP"/>
    </source>
</evidence>
<evidence type="ECO:0000313" key="5">
    <source>
        <dbReference type="EMBL" id="PPC76471.1"/>
    </source>
</evidence>
<gene>
    <name evidence="5" type="ORF">C4K68_15135</name>
</gene>
<accession>A0A2S5KNT4</accession>
<keyword evidence="2" id="KW-0813">Transport</keyword>
<dbReference type="PANTHER" id="PTHR33376:SF7">
    <property type="entry name" value="C4-DICARBOXYLATE-BINDING PROTEIN DCTB"/>
    <property type="match status" value="1"/>
</dbReference>
<dbReference type="NCBIfam" id="TIGR00787">
    <property type="entry name" value="dctP"/>
    <property type="match status" value="1"/>
</dbReference>
<organism evidence="5 6">
    <name type="scientific">Proteobacteria bacterium 228</name>
    <dbReference type="NCBI Taxonomy" id="2083153"/>
    <lineage>
        <taxon>Bacteria</taxon>
        <taxon>Pseudomonadati</taxon>
        <taxon>Pseudomonadota</taxon>
    </lineage>
</organism>
<sequence length="350" mass="38320">MQRLMNKLAVGILATSVLTAPLMAHAEKVLRFGHDNKQDMFENPAAAFTGVFKNIVESASNGSIKVEIYPSNQLGSAKEHVQMVRDGVMQGTLASVGAMASYYPRIGVMNVPFAFDSNAATYEVLDGPFGKAMADDMEKQLGNVKVLGFPDTGGFFSITNSKRPITTLDDFKGVRIRTMTLPAHEKLIQSLGGEAYPLAWGEVYSALQTGVIDGQMNPVPTVTFAHFDEVQKYLTLTNHLFSPYTLLLNKDFYDSLTDDEKRIVSYAAESGIVASRGVSRVIEASDRGLVGLQKSMKINALSPEVRAKLRETSQPAVLEQIRQDIGADGEPMLDLFLDEVKKANAHNYMQ</sequence>
<dbReference type="PIRSF" id="PIRSF006470">
    <property type="entry name" value="DctB"/>
    <property type="match status" value="1"/>
</dbReference>
<reference evidence="5 6" key="1">
    <citation type="submission" date="2018-02" db="EMBL/GenBank/DDBJ databases">
        <title>novel marine gammaproteobacteria from coastal saline agro ecosystem.</title>
        <authorList>
            <person name="Krishnan R."/>
            <person name="Ramesh Kumar N."/>
        </authorList>
    </citation>
    <scope>NUCLEOTIDE SEQUENCE [LARGE SCALE GENOMIC DNA]</scope>
    <source>
        <strain evidence="5 6">228</strain>
    </source>
</reference>
<dbReference type="NCBIfam" id="NF037995">
    <property type="entry name" value="TRAP_S1"/>
    <property type="match status" value="1"/>
</dbReference>
<evidence type="ECO:0000256" key="1">
    <source>
        <dbReference type="ARBA" id="ARBA00009023"/>
    </source>
</evidence>
<comment type="caution">
    <text evidence="5">The sequence shown here is derived from an EMBL/GenBank/DDBJ whole genome shotgun (WGS) entry which is preliminary data.</text>
</comment>
<dbReference type="Gene3D" id="3.40.190.170">
    <property type="entry name" value="Bacterial extracellular solute-binding protein, family 7"/>
    <property type="match status" value="1"/>
</dbReference>
<evidence type="ECO:0000256" key="2">
    <source>
        <dbReference type="ARBA" id="ARBA00022448"/>
    </source>
</evidence>
<dbReference type="PANTHER" id="PTHR33376">
    <property type="match status" value="1"/>
</dbReference>
<dbReference type="InterPro" id="IPR038404">
    <property type="entry name" value="TRAP_DctP_sf"/>
</dbReference>
<protein>
    <submittedName>
        <fullName evidence="5">C4-dicarboxylate ABC transporter substrate-binding protein</fullName>
    </submittedName>
</protein>
<dbReference type="Proteomes" id="UP000238196">
    <property type="component" value="Unassembled WGS sequence"/>
</dbReference>
<name>A0A2S5KNT4_9PROT</name>
<dbReference type="Pfam" id="PF03480">
    <property type="entry name" value="DctP"/>
    <property type="match status" value="1"/>
</dbReference>
<dbReference type="InterPro" id="IPR004682">
    <property type="entry name" value="TRAP_DctP"/>
</dbReference>
<dbReference type="GO" id="GO:0030288">
    <property type="term" value="C:outer membrane-bounded periplasmic space"/>
    <property type="evidence" value="ECO:0007669"/>
    <property type="project" value="InterPro"/>
</dbReference>
<comment type="similarity">
    <text evidence="1">Belongs to the bacterial solute-binding protein 7 family.</text>
</comment>
<proteinExistence type="inferred from homology"/>